<evidence type="ECO:0000256" key="2">
    <source>
        <dbReference type="SAM" id="SignalP"/>
    </source>
</evidence>
<keyword evidence="4" id="KW-1185">Reference proteome</keyword>
<feature type="compositionally biased region" description="Polar residues" evidence="1">
    <location>
        <begin position="756"/>
        <end position="775"/>
    </location>
</feature>
<evidence type="ECO:0000256" key="1">
    <source>
        <dbReference type="SAM" id="MobiDB-lite"/>
    </source>
</evidence>
<comment type="caution">
    <text evidence="3">The sequence shown here is derived from an EMBL/GenBank/DDBJ whole genome shotgun (WGS) entry which is preliminary data.</text>
</comment>
<evidence type="ECO:0000313" key="3">
    <source>
        <dbReference type="EMBL" id="KAF9518546.1"/>
    </source>
</evidence>
<feature type="region of interest" description="Disordered" evidence="1">
    <location>
        <begin position="739"/>
        <end position="805"/>
    </location>
</feature>
<feature type="signal peptide" evidence="2">
    <location>
        <begin position="1"/>
        <end position="19"/>
    </location>
</feature>
<sequence>MELKILILVLSSYALSVQGTAKARQSSFKDVLFVFRHFTPGSLPGMPYYPPVSLYPTPDQFDRQRVMPAIPVWEPPAPYVSPLIRSQRYPRASPEPVKIPSPVVLRPPQPQWQPVEVPTSSRPYEGFPIPPPIAQRRRKADRTRHRSSANRDSDRDVHASSRPHRPDRFVPRPASPPQQNPNSPRAARPPGQRAVDSDTDSYSAPPPHFQMEPPAEVAIPIMDFPQSFPSAPLASPLSSRKPTADEEPQLNVSTTLARPASSIRQNPNSQRAPPPPVQRAVDSDTDSYSAPSPQFPLIALADSIMGSSPSIGTTHHLPFGKIEIHRGHHQPPVQRPVDSDIDSFSLPPPHFLYPELADLTTDFSASSPSAPLASPRKRTADEEPQLNVSTTLARPPLPFGKSKFTAGTTATSTKASGFECRSLFSTIHTLAGDTISTACPEGDEEPQLDVSTTFARPTSSTLQNPNSPRAAPPVQKAVDSETLLIRHASQRVEDAGSRLTPPNYTLSIQGSGPSFRFPRERGRSPASRMPSSYSFVCCALTKDGTGQGYLPPPSYPLAIPYYPPDSFDPTPDQFRPRRVMPAIPRSYQRNPGDPAASSLPPKAYLPPVVQTPVVPHVPPPILSPEHSKSRPEPVTVPPRVILPPLQAQWQPVEIQTSSSPDEGSPIRPPIAQRRRKADQTRQWSSPNQDSDSDHSLFPRPPIQKAVDSDTDSYSAPSAHRMRRSGELASLDFLENIPSPLSSLSATEPTADKEPQLNVTTALTRPTFSTSQNPNSRRAVHKIVDSDADSYSAPSPHSVSRMRAAVDHSVSSGVALASEKAHD</sequence>
<feature type="compositionally biased region" description="Low complexity" evidence="1">
    <location>
        <begin position="364"/>
        <end position="374"/>
    </location>
</feature>
<feature type="compositionally biased region" description="Polar residues" evidence="1">
    <location>
        <begin position="647"/>
        <end position="661"/>
    </location>
</feature>
<feature type="compositionally biased region" description="Low complexity" evidence="1">
    <location>
        <begin position="224"/>
        <end position="239"/>
    </location>
</feature>
<dbReference type="EMBL" id="MU128924">
    <property type="protein sequence ID" value="KAF9518546.1"/>
    <property type="molecule type" value="Genomic_DNA"/>
</dbReference>
<feature type="compositionally biased region" description="Basic and acidic residues" evidence="1">
    <location>
        <begin position="149"/>
        <end position="170"/>
    </location>
</feature>
<keyword evidence="2" id="KW-0732">Signal</keyword>
<evidence type="ECO:0000313" key="4">
    <source>
        <dbReference type="Proteomes" id="UP000886523"/>
    </source>
</evidence>
<feature type="compositionally biased region" description="Polar residues" evidence="1">
    <location>
        <begin position="680"/>
        <end position="689"/>
    </location>
</feature>
<dbReference type="AlphaFoldDB" id="A0A9P6B6H6"/>
<protein>
    <submittedName>
        <fullName evidence="3">Uncharacterized protein</fullName>
    </submittedName>
</protein>
<feature type="chain" id="PRO_5040257396" evidence="2">
    <location>
        <begin position="20"/>
        <end position="822"/>
    </location>
</feature>
<feature type="region of interest" description="Disordered" evidence="1">
    <location>
        <begin position="582"/>
        <end position="603"/>
    </location>
</feature>
<feature type="region of interest" description="Disordered" evidence="1">
    <location>
        <begin position="364"/>
        <end position="385"/>
    </location>
</feature>
<feature type="compositionally biased region" description="Polar residues" evidence="1">
    <location>
        <begin position="250"/>
        <end position="271"/>
    </location>
</feature>
<accession>A0A9P6B6H6</accession>
<feature type="compositionally biased region" description="Basic residues" evidence="1">
    <location>
        <begin position="135"/>
        <end position="148"/>
    </location>
</feature>
<dbReference type="Proteomes" id="UP000886523">
    <property type="component" value="Unassembled WGS sequence"/>
</dbReference>
<name>A0A9P6B6H6_9AGAM</name>
<proteinExistence type="predicted"/>
<feature type="compositionally biased region" description="Low complexity" evidence="1">
    <location>
        <begin position="788"/>
        <end position="797"/>
    </location>
</feature>
<feature type="region of interest" description="Disordered" evidence="1">
    <location>
        <begin position="92"/>
        <end position="293"/>
    </location>
</feature>
<gene>
    <name evidence="3" type="ORF">BS47DRAFT_1388954</name>
</gene>
<feature type="region of interest" description="Disordered" evidence="1">
    <location>
        <begin position="616"/>
        <end position="722"/>
    </location>
</feature>
<organism evidence="3 4">
    <name type="scientific">Hydnum rufescens UP504</name>
    <dbReference type="NCBI Taxonomy" id="1448309"/>
    <lineage>
        <taxon>Eukaryota</taxon>
        <taxon>Fungi</taxon>
        <taxon>Dikarya</taxon>
        <taxon>Basidiomycota</taxon>
        <taxon>Agaricomycotina</taxon>
        <taxon>Agaricomycetes</taxon>
        <taxon>Cantharellales</taxon>
        <taxon>Hydnaceae</taxon>
        <taxon>Hydnum</taxon>
    </lineage>
</organism>
<feature type="compositionally biased region" description="Polar residues" evidence="1">
    <location>
        <begin position="500"/>
        <end position="512"/>
    </location>
</feature>
<feature type="region of interest" description="Disordered" evidence="1">
    <location>
        <begin position="491"/>
        <end position="528"/>
    </location>
</feature>
<reference evidence="3" key="1">
    <citation type="journal article" date="2020" name="Nat. Commun.">
        <title>Large-scale genome sequencing of mycorrhizal fungi provides insights into the early evolution of symbiotic traits.</title>
        <authorList>
            <person name="Miyauchi S."/>
            <person name="Kiss E."/>
            <person name="Kuo A."/>
            <person name="Drula E."/>
            <person name="Kohler A."/>
            <person name="Sanchez-Garcia M."/>
            <person name="Morin E."/>
            <person name="Andreopoulos B."/>
            <person name="Barry K.W."/>
            <person name="Bonito G."/>
            <person name="Buee M."/>
            <person name="Carver A."/>
            <person name="Chen C."/>
            <person name="Cichocki N."/>
            <person name="Clum A."/>
            <person name="Culley D."/>
            <person name="Crous P.W."/>
            <person name="Fauchery L."/>
            <person name="Girlanda M."/>
            <person name="Hayes R.D."/>
            <person name="Keri Z."/>
            <person name="LaButti K."/>
            <person name="Lipzen A."/>
            <person name="Lombard V."/>
            <person name="Magnuson J."/>
            <person name="Maillard F."/>
            <person name="Murat C."/>
            <person name="Nolan M."/>
            <person name="Ohm R.A."/>
            <person name="Pangilinan J."/>
            <person name="Pereira M.F."/>
            <person name="Perotto S."/>
            <person name="Peter M."/>
            <person name="Pfister S."/>
            <person name="Riley R."/>
            <person name="Sitrit Y."/>
            <person name="Stielow J.B."/>
            <person name="Szollosi G."/>
            <person name="Zifcakova L."/>
            <person name="Stursova M."/>
            <person name="Spatafora J.W."/>
            <person name="Tedersoo L."/>
            <person name="Vaario L.M."/>
            <person name="Yamada A."/>
            <person name="Yan M."/>
            <person name="Wang P."/>
            <person name="Xu J."/>
            <person name="Bruns T."/>
            <person name="Baldrian P."/>
            <person name="Vilgalys R."/>
            <person name="Dunand C."/>
            <person name="Henrissat B."/>
            <person name="Grigoriev I.V."/>
            <person name="Hibbett D."/>
            <person name="Nagy L.G."/>
            <person name="Martin F.M."/>
        </authorList>
    </citation>
    <scope>NUCLEOTIDE SEQUENCE</scope>
    <source>
        <strain evidence="3">UP504</strain>
    </source>
</reference>